<name>A0A830BW77_9LAMI</name>
<feature type="compositionally biased region" description="Polar residues" evidence="1">
    <location>
        <begin position="11"/>
        <end position="21"/>
    </location>
</feature>
<gene>
    <name evidence="2" type="ORF">PHJA_001315000</name>
</gene>
<evidence type="ECO:0000256" key="1">
    <source>
        <dbReference type="SAM" id="MobiDB-lite"/>
    </source>
</evidence>
<proteinExistence type="predicted"/>
<dbReference type="EMBL" id="BMAC01000252">
    <property type="protein sequence ID" value="GFP91710.1"/>
    <property type="molecule type" value="Genomic_DNA"/>
</dbReference>
<keyword evidence="3" id="KW-1185">Reference proteome</keyword>
<dbReference type="OrthoDB" id="552995at2759"/>
<dbReference type="Proteomes" id="UP000653305">
    <property type="component" value="Unassembled WGS sequence"/>
</dbReference>
<organism evidence="2 3">
    <name type="scientific">Phtheirospermum japonicum</name>
    <dbReference type="NCBI Taxonomy" id="374723"/>
    <lineage>
        <taxon>Eukaryota</taxon>
        <taxon>Viridiplantae</taxon>
        <taxon>Streptophyta</taxon>
        <taxon>Embryophyta</taxon>
        <taxon>Tracheophyta</taxon>
        <taxon>Spermatophyta</taxon>
        <taxon>Magnoliopsida</taxon>
        <taxon>eudicotyledons</taxon>
        <taxon>Gunneridae</taxon>
        <taxon>Pentapetalae</taxon>
        <taxon>asterids</taxon>
        <taxon>lamiids</taxon>
        <taxon>Lamiales</taxon>
        <taxon>Orobanchaceae</taxon>
        <taxon>Orobanchaceae incertae sedis</taxon>
        <taxon>Phtheirospermum</taxon>
    </lineage>
</organism>
<feature type="compositionally biased region" description="Basic residues" evidence="1">
    <location>
        <begin position="22"/>
        <end position="38"/>
    </location>
</feature>
<dbReference type="AlphaFoldDB" id="A0A830BW77"/>
<accession>A0A830BW77</accession>
<protein>
    <submittedName>
        <fullName evidence="2">Uncharacterized protein</fullName>
    </submittedName>
</protein>
<comment type="caution">
    <text evidence="2">The sequence shown here is derived from an EMBL/GenBank/DDBJ whole genome shotgun (WGS) entry which is preliminary data.</text>
</comment>
<evidence type="ECO:0000313" key="3">
    <source>
        <dbReference type="Proteomes" id="UP000653305"/>
    </source>
</evidence>
<reference evidence="2" key="1">
    <citation type="submission" date="2020-07" db="EMBL/GenBank/DDBJ databases">
        <title>Ethylene signaling mediates host invasion by parasitic plants.</title>
        <authorList>
            <person name="Yoshida S."/>
        </authorList>
    </citation>
    <scope>NUCLEOTIDE SEQUENCE</scope>
    <source>
        <strain evidence="2">Okayama</strain>
    </source>
</reference>
<feature type="region of interest" description="Disordered" evidence="1">
    <location>
        <begin position="1"/>
        <end position="60"/>
    </location>
</feature>
<sequence>MDGSGPYLPSCSDSKTNVSKSTGKKKDRVLLGPKKRLSVRSSESSSDDDEETRRLGTTCY</sequence>
<evidence type="ECO:0000313" key="2">
    <source>
        <dbReference type="EMBL" id="GFP91710.1"/>
    </source>
</evidence>